<evidence type="ECO:0000313" key="1">
    <source>
        <dbReference type="Ensembl" id="ENSCCRP00015090798.1"/>
    </source>
</evidence>
<dbReference type="AlphaFoldDB" id="A0A8C1Y3F4"/>
<dbReference type="Proteomes" id="UP000694700">
    <property type="component" value="Unplaced"/>
</dbReference>
<accession>A0A8C1Y3F4</accession>
<evidence type="ECO:0000313" key="2">
    <source>
        <dbReference type="Proteomes" id="UP000694700"/>
    </source>
</evidence>
<proteinExistence type="predicted"/>
<protein>
    <submittedName>
        <fullName evidence="1">Uncharacterized protein</fullName>
    </submittedName>
</protein>
<organism evidence="1 2">
    <name type="scientific">Cyprinus carpio</name>
    <name type="common">Common carp</name>
    <dbReference type="NCBI Taxonomy" id="7962"/>
    <lineage>
        <taxon>Eukaryota</taxon>
        <taxon>Metazoa</taxon>
        <taxon>Chordata</taxon>
        <taxon>Craniata</taxon>
        <taxon>Vertebrata</taxon>
        <taxon>Euteleostomi</taxon>
        <taxon>Actinopterygii</taxon>
        <taxon>Neopterygii</taxon>
        <taxon>Teleostei</taxon>
        <taxon>Ostariophysi</taxon>
        <taxon>Cypriniformes</taxon>
        <taxon>Cyprinidae</taxon>
        <taxon>Cyprininae</taxon>
        <taxon>Cyprinus</taxon>
    </lineage>
</organism>
<reference evidence="1" key="1">
    <citation type="submission" date="2025-08" db="UniProtKB">
        <authorList>
            <consortium name="Ensembl"/>
        </authorList>
    </citation>
    <scope>IDENTIFICATION</scope>
</reference>
<dbReference type="Ensembl" id="ENSCCRT00015093717.1">
    <property type="protein sequence ID" value="ENSCCRP00015090798.1"/>
    <property type="gene ID" value="ENSCCRG00015036627.1"/>
</dbReference>
<name>A0A8C1Y3F4_CYPCA</name>
<sequence>MHMLVKLIFIMAAYQHNIARARGKFGSTLYGKIHIYMLSKPEESIVGGVTGIILLCLIAAVLLLWWRFEPNSIQLILTNPVACTSYTSVPQSSACGHVIRQTPNKSCSDCQAVSNFCIAFFFAYVTFLCHIKQKHVRIWTDSVNIVLNTFHSMKYTNLNAHPSNVPHLTLYSFNVIIK</sequence>